<keyword evidence="3" id="KW-1185">Reference proteome</keyword>
<feature type="signal peptide" evidence="1">
    <location>
        <begin position="1"/>
        <end position="21"/>
    </location>
</feature>
<comment type="caution">
    <text evidence="2">The sequence shown here is derived from an EMBL/GenBank/DDBJ whole genome shotgun (WGS) entry which is preliminary data.</text>
</comment>
<gene>
    <name evidence="2" type="ORF">BLA60_17670</name>
</gene>
<evidence type="ECO:0000256" key="1">
    <source>
        <dbReference type="SAM" id="SignalP"/>
    </source>
</evidence>
<keyword evidence="1" id="KW-0732">Signal</keyword>
<evidence type="ECO:0000313" key="2">
    <source>
        <dbReference type="EMBL" id="OLF10260.1"/>
    </source>
</evidence>
<protein>
    <recommendedName>
        <fullName evidence="4">Ig-like domain-containing protein</fullName>
    </recommendedName>
</protein>
<evidence type="ECO:0000313" key="3">
    <source>
        <dbReference type="Proteomes" id="UP000185696"/>
    </source>
</evidence>
<evidence type="ECO:0008006" key="4">
    <source>
        <dbReference type="Google" id="ProtNLM"/>
    </source>
</evidence>
<name>A0A7Z0WLM6_9PSEU</name>
<dbReference type="Proteomes" id="UP000185696">
    <property type="component" value="Unassembled WGS sequence"/>
</dbReference>
<accession>A0A7Z0WLM6</accession>
<sequence>MVLLAVSVVSFLAAGALTVVALAGADTPEPCCAGPVAQADALPSPTTAPPATRAPALPQCLVGSWTTSDETLMVKFYTDVGKLPMTTSGRSYEVRANGTVVERNQNVQLVGNHNGTPIRLVINGTREFRWTATANTITYRSVTRTNLSWTYFDNRGELSTERDKPDPNFTETNSYRCEGGQVTESNSGGFHSVWKRTAGYGYYG</sequence>
<reference evidence="2 3" key="1">
    <citation type="submission" date="2016-12" db="EMBL/GenBank/DDBJ databases">
        <title>The draft genome sequence of Actinophytocola xinjiangensis.</title>
        <authorList>
            <person name="Wang W."/>
            <person name="Yuan L."/>
        </authorList>
    </citation>
    <scope>NUCLEOTIDE SEQUENCE [LARGE SCALE GENOMIC DNA]</scope>
    <source>
        <strain evidence="2 3">CGMCC 4.4663</strain>
    </source>
</reference>
<dbReference type="AlphaFoldDB" id="A0A7Z0WLM6"/>
<proteinExistence type="predicted"/>
<organism evidence="2 3">
    <name type="scientific">Actinophytocola xinjiangensis</name>
    <dbReference type="NCBI Taxonomy" id="485602"/>
    <lineage>
        <taxon>Bacteria</taxon>
        <taxon>Bacillati</taxon>
        <taxon>Actinomycetota</taxon>
        <taxon>Actinomycetes</taxon>
        <taxon>Pseudonocardiales</taxon>
        <taxon>Pseudonocardiaceae</taxon>
    </lineage>
</organism>
<feature type="chain" id="PRO_5038908307" description="Ig-like domain-containing protein" evidence="1">
    <location>
        <begin position="22"/>
        <end position="204"/>
    </location>
</feature>
<dbReference type="EMBL" id="MSIF01000007">
    <property type="protein sequence ID" value="OLF10260.1"/>
    <property type="molecule type" value="Genomic_DNA"/>
</dbReference>